<dbReference type="EMBL" id="CM039427">
    <property type="protein sequence ID" value="KAI4354009.1"/>
    <property type="molecule type" value="Genomic_DNA"/>
</dbReference>
<name>A0ACB9Q160_BAUVA</name>
<protein>
    <submittedName>
        <fullName evidence="1">Uncharacterized protein</fullName>
    </submittedName>
</protein>
<organism evidence="1 2">
    <name type="scientific">Bauhinia variegata</name>
    <name type="common">Purple orchid tree</name>
    <name type="synonym">Phanera variegata</name>
    <dbReference type="NCBI Taxonomy" id="167791"/>
    <lineage>
        <taxon>Eukaryota</taxon>
        <taxon>Viridiplantae</taxon>
        <taxon>Streptophyta</taxon>
        <taxon>Embryophyta</taxon>
        <taxon>Tracheophyta</taxon>
        <taxon>Spermatophyta</taxon>
        <taxon>Magnoliopsida</taxon>
        <taxon>eudicotyledons</taxon>
        <taxon>Gunneridae</taxon>
        <taxon>Pentapetalae</taxon>
        <taxon>rosids</taxon>
        <taxon>fabids</taxon>
        <taxon>Fabales</taxon>
        <taxon>Fabaceae</taxon>
        <taxon>Cercidoideae</taxon>
        <taxon>Cercideae</taxon>
        <taxon>Bauhiniinae</taxon>
        <taxon>Bauhinia</taxon>
    </lineage>
</organism>
<sequence>MEIPLRAYYQRDWKSFKRFFQDDKRALIEPFDLAGNTAIRKVAKNLQRLREYLEMLSPRDRWHALRKKNFHGSTILHIHNLNVEIADEVLKYEKELPQPPDNEIDKQQLEEKELPLLEIRNMNGETPIYRATFFGDLKLLKYLAKQVANMKMHFHRKKDKVSILHAAVIGQHFDVALWLLNLDDTLAFEKDDNGCTCLQLLSTMPSLFYSRTQLERIIENTKVLVPTRDIETGEDNRKQHISILSRINSAISKELAKGWSGIEHIQKTKKKNRLAELLADFLVRKDDSWKNSFDYKEHAVIISPAILSSNVSTFLKNTQYSKQTTRSHGDYTPLLLAAASGIDEIVERILKLYPEAIKHVSEDGLNILHVAVRYRQKEIYRIVKERGSRLASRLSANGNSLLGVWSFIEGDVRLALHTDYKRSYVGSKPMAHIVEKECSKEHRSR</sequence>
<evidence type="ECO:0000313" key="2">
    <source>
        <dbReference type="Proteomes" id="UP000828941"/>
    </source>
</evidence>
<keyword evidence="2" id="KW-1185">Reference proteome</keyword>
<proteinExistence type="predicted"/>
<dbReference type="Proteomes" id="UP000828941">
    <property type="component" value="Chromosome 2"/>
</dbReference>
<evidence type="ECO:0000313" key="1">
    <source>
        <dbReference type="EMBL" id="KAI4354009.1"/>
    </source>
</evidence>
<gene>
    <name evidence="1" type="ORF">L6164_002913</name>
</gene>
<accession>A0ACB9Q160</accession>
<comment type="caution">
    <text evidence="1">The sequence shown here is derived from an EMBL/GenBank/DDBJ whole genome shotgun (WGS) entry which is preliminary data.</text>
</comment>
<reference evidence="1 2" key="1">
    <citation type="journal article" date="2022" name="DNA Res.">
        <title>Chromosomal-level genome assembly of the orchid tree Bauhinia variegata (Leguminosae; Cercidoideae) supports the allotetraploid origin hypothesis of Bauhinia.</title>
        <authorList>
            <person name="Zhong Y."/>
            <person name="Chen Y."/>
            <person name="Zheng D."/>
            <person name="Pang J."/>
            <person name="Liu Y."/>
            <person name="Luo S."/>
            <person name="Meng S."/>
            <person name="Qian L."/>
            <person name="Wei D."/>
            <person name="Dai S."/>
            <person name="Zhou R."/>
        </authorList>
    </citation>
    <scope>NUCLEOTIDE SEQUENCE [LARGE SCALE GENOMIC DNA]</scope>
    <source>
        <strain evidence="1">BV-YZ2020</strain>
    </source>
</reference>